<organism evidence="4 5">
    <name type="scientific">Spirosoma radiotolerans</name>
    <dbReference type="NCBI Taxonomy" id="1379870"/>
    <lineage>
        <taxon>Bacteria</taxon>
        <taxon>Pseudomonadati</taxon>
        <taxon>Bacteroidota</taxon>
        <taxon>Cytophagia</taxon>
        <taxon>Cytophagales</taxon>
        <taxon>Cytophagaceae</taxon>
        <taxon>Spirosoma</taxon>
    </lineage>
</organism>
<dbReference type="PATRIC" id="fig|1379870.5.peg.223"/>
<reference evidence="4 5" key="1">
    <citation type="journal article" date="2014" name="Curr. Microbiol.">
        <title>Spirosoma radiotolerans sp. nov., a gamma-radiation-resistant bacterium isolated from gamma ray-irradiated soil.</title>
        <authorList>
            <person name="Lee J.J."/>
            <person name="Srinivasan S."/>
            <person name="Lim S."/>
            <person name="Joe M."/>
            <person name="Im S."/>
            <person name="Bae S.I."/>
            <person name="Park K.R."/>
            <person name="Han J.H."/>
            <person name="Park S.H."/>
            <person name="Joo B.M."/>
            <person name="Park S.J."/>
            <person name="Kim M.K."/>
        </authorList>
    </citation>
    <scope>NUCLEOTIDE SEQUENCE [LARGE SCALE GENOMIC DNA]</scope>
    <source>
        <strain evidence="4 5">DG5A</strain>
    </source>
</reference>
<gene>
    <name evidence="4" type="ORF">SD10_01020</name>
</gene>
<keyword evidence="5" id="KW-1185">Reference proteome</keyword>
<name>A0A0E3ZT87_9BACT</name>
<dbReference type="AlphaFoldDB" id="A0A0E3ZT87"/>
<dbReference type="Pfam" id="PF05163">
    <property type="entry name" value="DinB"/>
    <property type="match status" value="1"/>
</dbReference>
<dbReference type="OrthoDB" id="119432at2"/>
<proteinExistence type="inferred from homology"/>
<evidence type="ECO:0000256" key="3">
    <source>
        <dbReference type="PIRSR" id="PIRSR607837-1"/>
    </source>
</evidence>
<sequence length="172" mass="20013">MENTVQLNQMIEQIVISPQQLLAHWQGHRGLTRRLIEVYPEEHFFSYSLGSMRPCSALIDEVLQMADQSMQGVVSGEWPSYGEGAEAAPKATTKEQVLAQWDRVTEKINAYWPQIPLTRFQEVDKAFGLYEGPIYWFLFYLIDNEIHHRGQAYVYLRTLGVEPPAFWDRPQH</sequence>
<keyword evidence="2 3" id="KW-0479">Metal-binding</keyword>
<evidence type="ECO:0000256" key="2">
    <source>
        <dbReference type="ARBA" id="ARBA00022723"/>
    </source>
</evidence>
<dbReference type="HOGENOM" id="CLU_116635_0_0_10"/>
<dbReference type="GO" id="GO:0046872">
    <property type="term" value="F:metal ion binding"/>
    <property type="evidence" value="ECO:0007669"/>
    <property type="project" value="UniProtKB-KW"/>
</dbReference>
<evidence type="ECO:0000313" key="5">
    <source>
        <dbReference type="Proteomes" id="UP000033054"/>
    </source>
</evidence>
<dbReference type="RefSeq" id="WP_046375277.1">
    <property type="nucleotide sequence ID" value="NZ_CP010429.1"/>
</dbReference>
<evidence type="ECO:0000256" key="1">
    <source>
        <dbReference type="ARBA" id="ARBA00008635"/>
    </source>
</evidence>
<dbReference type="Gene3D" id="1.20.120.450">
    <property type="entry name" value="dinb family like domain"/>
    <property type="match status" value="1"/>
</dbReference>
<protein>
    <submittedName>
        <fullName evidence="4">Damage-inducible protein DinB</fullName>
    </submittedName>
</protein>
<dbReference type="STRING" id="1379870.SD10_01020"/>
<evidence type="ECO:0000313" key="4">
    <source>
        <dbReference type="EMBL" id="AKD53690.1"/>
    </source>
</evidence>
<accession>A0A0E3ZT87</accession>
<comment type="similarity">
    <text evidence="1">Belongs to the DinB family.</text>
</comment>
<dbReference type="InterPro" id="IPR034660">
    <property type="entry name" value="DinB/YfiT-like"/>
</dbReference>
<dbReference type="SUPFAM" id="SSF109854">
    <property type="entry name" value="DinB/YfiT-like putative metalloenzymes"/>
    <property type="match status" value="1"/>
</dbReference>
<dbReference type="Proteomes" id="UP000033054">
    <property type="component" value="Chromosome"/>
</dbReference>
<dbReference type="EMBL" id="CP010429">
    <property type="protein sequence ID" value="AKD53690.1"/>
    <property type="molecule type" value="Genomic_DNA"/>
</dbReference>
<dbReference type="InterPro" id="IPR007837">
    <property type="entry name" value="DinB"/>
</dbReference>
<dbReference type="KEGG" id="srd:SD10_01020"/>
<feature type="binding site" evidence="3">
    <location>
        <position position="148"/>
    </location>
    <ligand>
        <name>a divalent metal cation</name>
        <dbReference type="ChEBI" id="CHEBI:60240"/>
    </ligand>
</feature>